<proteinExistence type="predicted"/>
<dbReference type="PANTHER" id="PTHR42886:SF29">
    <property type="entry name" value="PUMMELIG, ISOFORM A"/>
    <property type="match status" value="1"/>
</dbReference>
<name>C4WG71_9HYPH</name>
<reference evidence="2 3" key="1">
    <citation type="submission" date="2009-05" db="EMBL/GenBank/DDBJ databases">
        <authorList>
            <person name="Setubal J.C."/>
            <person name="Boyle S."/>
            <person name="Crasta O.R."/>
            <person name="Gillespie J.J."/>
            <person name="Kenyon R.W."/>
            <person name="Lu J."/>
            <person name="Mane S."/>
            <person name="Nagrani S."/>
            <person name="Shallom J.M."/>
            <person name="Shallom S."/>
            <person name="Shukla M."/>
            <person name="Snyder E.E."/>
            <person name="Sobral B.W."/>
            <person name="Wattam A.R."/>
            <person name="Will R."/>
            <person name="Williams K."/>
            <person name="Yoo H."/>
            <person name="Munk C."/>
            <person name="Tapia R."/>
            <person name="Green L."/>
            <person name="Rogers Y."/>
            <person name="Detter J.C."/>
            <person name="Bruce D."/>
            <person name="Brettin T.S."/>
            <person name="Tsolis R."/>
        </authorList>
    </citation>
    <scope>NUCLEOTIDE SEQUENCE [LARGE SCALE GENOMIC DNA]</scope>
    <source>
        <strain evidence="2 3">LMG 3301</strain>
    </source>
</reference>
<dbReference type="PANTHER" id="PTHR42886">
    <property type="entry name" value="RE40534P-RELATED"/>
    <property type="match status" value="1"/>
</dbReference>
<dbReference type="HOGENOM" id="CLU_029181_0_0_5"/>
<dbReference type="AlphaFoldDB" id="C4WG71"/>
<accession>C4WG71</accession>
<organism evidence="2 3">
    <name type="scientific">Brucella intermedia LMG 3301</name>
    <dbReference type="NCBI Taxonomy" id="641118"/>
    <lineage>
        <taxon>Bacteria</taxon>
        <taxon>Pseudomonadati</taxon>
        <taxon>Pseudomonadota</taxon>
        <taxon>Alphaproteobacteria</taxon>
        <taxon>Hyphomicrobiales</taxon>
        <taxon>Brucellaceae</taxon>
        <taxon>Brucella/Ochrobactrum group</taxon>
        <taxon>Brucella</taxon>
    </lineage>
</organism>
<dbReference type="InterPro" id="IPR000073">
    <property type="entry name" value="AB_hydrolase_1"/>
</dbReference>
<evidence type="ECO:0000313" key="2">
    <source>
        <dbReference type="EMBL" id="EEQ96378.1"/>
    </source>
</evidence>
<feature type="domain" description="AB hydrolase-1" evidence="1">
    <location>
        <begin position="81"/>
        <end position="195"/>
    </location>
</feature>
<dbReference type="Pfam" id="PF12697">
    <property type="entry name" value="Abhydrolase_6"/>
    <property type="match status" value="2"/>
</dbReference>
<gene>
    <name evidence="2" type="ORF">OINT_1001805</name>
</gene>
<dbReference type="Proteomes" id="UP000004386">
    <property type="component" value="Unassembled WGS sequence"/>
</dbReference>
<sequence length="611" mass="65993">MPGTISIIAEGTSEIGDASGMDDRVENATSFRQSANTVRSAASPLVFSDTLGLYQRPIGEALDTVVLFASPWGLEELCTTRKFWRSIADRLAARGIGSFRFDWPGTGDGRDDIDFSKGLGLWRDTLVEAARKARVLSGASRVVIIGQSLGGAVAAETASQIDGVAALALLAPVISGRFYTRELAVWSSMVDADLGLTDEQRIRNSVSIASLTMQPEVAADVKKINLLSLEAKPAPRCLLLARTDRPNDAELAAHLEKLGSDVTVEAFADYDKLISNPVISRLPLEVAGRLVDWVAGLAGSTPAQNTPDESALGGTLRGDGFIETPVSFGSENRLSGVLCAPSGKQQGRTVMFLSSSYDRRVGWGRTTVDMARKLAREGVASLRFDIANAGDSPPNPGMPEQVLYTHGPEADVAEALDYLEVLGWGRPVVAGRCSGAFLGFNTALKDERISGAVLVNPVTFYWAPGRSIDEALREGNRTLEDYGSRALRAETFQRLLRGELDIRAILRNLTRGVAGRIRGLARKLLRSRTAEGRAVYSAFDELKQRDVPLALVYAEKDPGREHFNFYFDQAGSGVQGFDNVSVAIIPDADHNLTPEHSRKIYIDAIRSLALK</sequence>
<evidence type="ECO:0000313" key="3">
    <source>
        <dbReference type="Proteomes" id="UP000004386"/>
    </source>
</evidence>
<dbReference type="InterPro" id="IPR029058">
    <property type="entry name" value="AB_hydrolase_fold"/>
</dbReference>
<dbReference type="Gene3D" id="3.40.50.1820">
    <property type="entry name" value="alpha/beta hydrolase"/>
    <property type="match status" value="2"/>
</dbReference>
<dbReference type="SUPFAM" id="SSF53474">
    <property type="entry name" value="alpha/beta-Hydrolases"/>
    <property type="match status" value="2"/>
</dbReference>
<comment type="caution">
    <text evidence="2">The sequence shown here is derived from an EMBL/GenBank/DDBJ whole genome shotgun (WGS) entry which is preliminary data.</text>
</comment>
<dbReference type="EMBL" id="ACQA01000001">
    <property type="protein sequence ID" value="EEQ96378.1"/>
    <property type="molecule type" value="Genomic_DNA"/>
</dbReference>
<evidence type="ECO:0000259" key="1">
    <source>
        <dbReference type="Pfam" id="PF12697"/>
    </source>
</evidence>
<protein>
    <recommendedName>
        <fullName evidence="1">AB hydrolase-1 domain-containing protein</fullName>
    </recommendedName>
</protein>
<feature type="domain" description="AB hydrolase-1" evidence="1">
    <location>
        <begin position="362"/>
        <end position="596"/>
    </location>
</feature>